<dbReference type="AlphaFoldDB" id="A0AAW5JQZ6"/>
<protein>
    <recommendedName>
        <fullName evidence="3">Phage protein</fullName>
    </recommendedName>
</protein>
<dbReference type="EMBL" id="JANFYS010000013">
    <property type="protein sequence ID" value="MCQ4770349.1"/>
    <property type="molecule type" value="Genomic_DNA"/>
</dbReference>
<comment type="caution">
    <text evidence="1">The sequence shown here is derived from an EMBL/GenBank/DDBJ whole genome shotgun (WGS) entry which is preliminary data.</text>
</comment>
<sequence length="101" mass="11842">MITKQMFCTALQMLKEQEAIDDEFGNALQMVGNGHFVFGTENKCREALLLVLKEAVNDKFDYISWWLYEGAPDYEIWTADESKKWVLKEPEVLYDYITTEC</sequence>
<evidence type="ECO:0000313" key="2">
    <source>
        <dbReference type="Proteomes" id="UP001204562"/>
    </source>
</evidence>
<gene>
    <name evidence="1" type="ORF">NE579_07720</name>
</gene>
<evidence type="ECO:0008006" key="3">
    <source>
        <dbReference type="Google" id="ProtNLM"/>
    </source>
</evidence>
<dbReference type="RefSeq" id="WP_256303839.1">
    <property type="nucleotide sequence ID" value="NZ_JANFYS010000013.1"/>
</dbReference>
<reference evidence="1" key="1">
    <citation type="submission" date="2022-06" db="EMBL/GenBank/DDBJ databases">
        <title>Isolation of gut microbiota from human fecal samples.</title>
        <authorList>
            <person name="Pamer E.G."/>
            <person name="Barat B."/>
            <person name="Waligurski E."/>
            <person name="Medina S."/>
            <person name="Paddock L."/>
            <person name="Mostad J."/>
        </authorList>
    </citation>
    <scope>NUCLEOTIDE SEQUENCE</scope>
    <source>
        <strain evidence="1">DFI.9.91</strain>
    </source>
</reference>
<accession>A0AAW5JQZ6</accession>
<dbReference type="Proteomes" id="UP001204562">
    <property type="component" value="Unassembled WGS sequence"/>
</dbReference>
<proteinExistence type="predicted"/>
<evidence type="ECO:0000313" key="1">
    <source>
        <dbReference type="EMBL" id="MCQ4770349.1"/>
    </source>
</evidence>
<organism evidence="1 2">
    <name type="scientific">Intestinimonas massiliensis</name>
    <name type="common">ex Afouda et al. 2020</name>
    <dbReference type="NCBI Taxonomy" id="1673721"/>
    <lineage>
        <taxon>Bacteria</taxon>
        <taxon>Bacillati</taxon>
        <taxon>Bacillota</taxon>
        <taxon>Clostridia</taxon>
        <taxon>Eubacteriales</taxon>
        <taxon>Intestinimonas</taxon>
    </lineage>
</organism>
<name>A0AAW5JQZ6_9FIRM</name>